<dbReference type="InterPro" id="IPR007934">
    <property type="entry name" value="AbfB_ABD"/>
</dbReference>
<reference evidence="3" key="1">
    <citation type="submission" date="2018-07" db="EMBL/GenBank/DDBJ databases">
        <authorList>
            <person name="Zhao J."/>
        </authorList>
    </citation>
    <scope>NUCLEOTIDE SEQUENCE [LARGE SCALE GENOMIC DNA]</scope>
    <source>
        <strain evidence="3">GSSD-12</strain>
    </source>
</reference>
<evidence type="ECO:0000313" key="3">
    <source>
        <dbReference type="Proteomes" id="UP000253868"/>
    </source>
</evidence>
<dbReference type="CDD" id="cd23399">
    <property type="entry name" value="beta-trefoil_ABD_ABFB"/>
    <property type="match status" value="1"/>
</dbReference>
<proteinExistence type="predicted"/>
<dbReference type="InterPro" id="IPR006311">
    <property type="entry name" value="TAT_signal"/>
</dbReference>
<dbReference type="GO" id="GO:0046556">
    <property type="term" value="F:alpha-L-arabinofuranosidase activity"/>
    <property type="evidence" value="ECO:0007669"/>
    <property type="project" value="InterPro"/>
</dbReference>
<dbReference type="InterPro" id="IPR036195">
    <property type="entry name" value="AbfB_ABD_sf"/>
</dbReference>
<evidence type="ECO:0000313" key="2">
    <source>
        <dbReference type="EMBL" id="AXG78328.1"/>
    </source>
</evidence>
<dbReference type="PANTHER" id="PTHR43301">
    <property type="entry name" value="ARABINAN ENDO-1,5-ALPHA-L-ARABINOSIDASE"/>
    <property type="match status" value="1"/>
</dbReference>
<organism evidence="2 3">
    <name type="scientific">Streptomyces paludis</name>
    <dbReference type="NCBI Taxonomy" id="2282738"/>
    <lineage>
        <taxon>Bacteria</taxon>
        <taxon>Bacillati</taxon>
        <taxon>Actinomycetota</taxon>
        <taxon>Actinomycetes</taxon>
        <taxon>Kitasatosporales</taxon>
        <taxon>Streptomycetaceae</taxon>
        <taxon>Streptomyces</taxon>
    </lineage>
</organism>
<sequence length="472" mass="51394">MSASVSPSSPLPGGGARPSRRAVLGAAAAVPLAMAGVLSVGAGAAYAADSAYVMGYFTESPNGLGDDYGLHLAVSTDGLQWMPLNQNNPVVVPTAGAAGLRDPFIMRRQDGTFIVIATDLKGTDWSRNSQYIHVWDSADLRTFTGYRLLKLHDMVTHSWAPEAFWDAGRGQYGVIYSSVNSSGHNVIMVNYTTDFRTASEPQVFFDPGYDVIDGNLAVGVNGVNYLYYKRNQALVGARSTTLTPGSFTPFSTPAAQGGTEGPTLVKSLTSGTWYLWGDTYTPNGVFYAWQSNDLAAGTWTAVNQRLYTQPVNSKHCTIATITAAEYTNLVARWGSPAWNRLKSYNYPGRYVRHSGFVGRIDPYPFDPYTDAQWKLVPGLADSAGVSFQSVNYPARYLRHYSYNLRLDENDGTSAFAADATFHRTAGLADSSWASFRSYNFPTRYIRHVDSVLRIDPVSTATELADATFSVGY</sequence>
<dbReference type="InterPro" id="IPR023296">
    <property type="entry name" value="Glyco_hydro_beta-prop_sf"/>
</dbReference>
<gene>
    <name evidence="2" type="ORF">DVK44_12090</name>
</gene>
<dbReference type="Gene3D" id="2.80.10.50">
    <property type="match status" value="1"/>
</dbReference>
<feature type="domain" description="Alpha-L-arabinofuranosidase B arabinose-binding" evidence="1">
    <location>
        <begin position="340"/>
        <end position="470"/>
    </location>
</feature>
<dbReference type="EMBL" id="CP031194">
    <property type="protein sequence ID" value="AXG78328.1"/>
    <property type="molecule type" value="Genomic_DNA"/>
</dbReference>
<dbReference type="KEGG" id="spad:DVK44_12090"/>
<dbReference type="PROSITE" id="PS51318">
    <property type="entry name" value="TAT"/>
    <property type="match status" value="1"/>
</dbReference>
<keyword evidence="3" id="KW-1185">Reference proteome</keyword>
<dbReference type="PANTHER" id="PTHR43301:SF3">
    <property type="entry name" value="ARABINAN ENDO-1,5-ALPHA-L-ARABINOSIDASE A-RELATED"/>
    <property type="match status" value="1"/>
</dbReference>
<dbReference type="SUPFAM" id="SSF110221">
    <property type="entry name" value="AbfB domain"/>
    <property type="match status" value="1"/>
</dbReference>
<dbReference type="Gene3D" id="2.115.10.20">
    <property type="entry name" value="Glycosyl hydrolase domain, family 43"/>
    <property type="match status" value="1"/>
</dbReference>
<dbReference type="Pfam" id="PF05270">
    <property type="entry name" value="AbfB"/>
    <property type="match status" value="1"/>
</dbReference>
<dbReference type="RefSeq" id="WP_114659678.1">
    <property type="nucleotide sequence ID" value="NZ_CP031194.1"/>
</dbReference>
<dbReference type="AlphaFoldDB" id="A0A345HNQ4"/>
<dbReference type="CDD" id="cd08983">
    <property type="entry name" value="GH43_Bt3655-like"/>
    <property type="match status" value="1"/>
</dbReference>
<name>A0A345HNQ4_9ACTN</name>
<dbReference type="Proteomes" id="UP000253868">
    <property type="component" value="Chromosome"/>
</dbReference>
<dbReference type="SUPFAM" id="SSF75005">
    <property type="entry name" value="Arabinanase/levansucrase/invertase"/>
    <property type="match status" value="1"/>
</dbReference>
<dbReference type="OrthoDB" id="9758923at2"/>
<protein>
    <submittedName>
        <fullName evidence="2">Alpha-L-arabinofuranosidase</fullName>
    </submittedName>
</protein>
<evidence type="ECO:0000259" key="1">
    <source>
        <dbReference type="Pfam" id="PF05270"/>
    </source>
</evidence>
<accession>A0A345HNQ4</accession>
<dbReference type="GO" id="GO:0046373">
    <property type="term" value="P:L-arabinose metabolic process"/>
    <property type="evidence" value="ECO:0007669"/>
    <property type="project" value="InterPro"/>
</dbReference>
<dbReference type="InterPro" id="IPR050727">
    <property type="entry name" value="GH43_arabinanases"/>
</dbReference>